<name>A0A3B0ZW91_9ZZZZ</name>
<evidence type="ECO:0000313" key="1">
    <source>
        <dbReference type="EMBL" id="VAW97778.1"/>
    </source>
</evidence>
<protein>
    <recommendedName>
        <fullName evidence="2">Solute-binding protein family 3/N-terminal domain-containing protein</fullName>
    </recommendedName>
</protein>
<organism evidence="1">
    <name type="scientific">hydrothermal vent metagenome</name>
    <dbReference type="NCBI Taxonomy" id="652676"/>
    <lineage>
        <taxon>unclassified sequences</taxon>
        <taxon>metagenomes</taxon>
        <taxon>ecological metagenomes</taxon>
    </lineage>
</organism>
<dbReference type="EMBL" id="UOFR01000054">
    <property type="protein sequence ID" value="VAW97778.1"/>
    <property type="molecule type" value="Genomic_DNA"/>
</dbReference>
<reference evidence="1" key="1">
    <citation type="submission" date="2018-06" db="EMBL/GenBank/DDBJ databases">
        <authorList>
            <person name="Zhirakovskaya E."/>
        </authorList>
    </citation>
    <scope>NUCLEOTIDE SEQUENCE</scope>
</reference>
<proteinExistence type="predicted"/>
<evidence type="ECO:0008006" key="2">
    <source>
        <dbReference type="Google" id="ProtNLM"/>
    </source>
</evidence>
<accession>A0A3B0ZW91</accession>
<dbReference type="AlphaFoldDB" id="A0A3B0ZW91"/>
<gene>
    <name evidence="1" type="ORF">MNBD_GAMMA21-498</name>
</gene>
<sequence length="123" mass="13722">MRLPILVPVKGWRNIYSAMITGKCEAAILPEKIYKKVDPKSENSKVLFSSNPVPGQAITASSRFNHQDVIKIRKALLSKQGQLATKNLRKRFASPRLTAANKQEYEGVSLLLADSYGFSDQPF</sequence>
<dbReference type="Pfam" id="PF12974">
    <property type="entry name" value="Phosphonate-bd"/>
    <property type="match status" value="1"/>
</dbReference>